<keyword evidence="1" id="KW-0597">Phosphoprotein</keyword>
<dbReference type="InterPro" id="IPR036513">
    <property type="entry name" value="STAS_dom_sf"/>
</dbReference>
<evidence type="ECO:0000259" key="2">
    <source>
        <dbReference type="PROSITE" id="PS50801"/>
    </source>
</evidence>
<dbReference type="Gene3D" id="3.30.750.24">
    <property type="entry name" value="STAS domain"/>
    <property type="match status" value="1"/>
</dbReference>
<dbReference type="AlphaFoldDB" id="A0A917Q327"/>
<proteinExistence type="predicted"/>
<keyword evidence="4" id="KW-1185">Reference proteome</keyword>
<reference evidence="3" key="2">
    <citation type="submission" date="2020-09" db="EMBL/GenBank/DDBJ databases">
        <authorList>
            <person name="Sun Q."/>
            <person name="Ohkuma M."/>
        </authorList>
    </citation>
    <scope>NUCLEOTIDE SEQUENCE</scope>
    <source>
        <strain evidence="3">JCM 30078</strain>
    </source>
</reference>
<dbReference type="SUPFAM" id="SSF52091">
    <property type="entry name" value="SpoIIaa-like"/>
    <property type="match status" value="1"/>
</dbReference>
<gene>
    <name evidence="3" type="primary">rsbR</name>
    <name evidence="3" type="ORF">GCM10009304_38590</name>
</gene>
<reference evidence="3" key="1">
    <citation type="journal article" date="2014" name="Int. J. Syst. Evol. Microbiol.">
        <title>Complete genome sequence of Corynebacterium casei LMG S-19264T (=DSM 44701T), isolated from a smear-ripened cheese.</title>
        <authorList>
            <consortium name="US DOE Joint Genome Institute (JGI-PGF)"/>
            <person name="Walter F."/>
            <person name="Albersmeier A."/>
            <person name="Kalinowski J."/>
            <person name="Ruckert C."/>
        </authorList>
    </citation>
    <scope>NUCLEOTIDE SEQUENCE</scope>
    <source>
        <strain evidence="3">JCM 30078</strain>
    </source>
</reference>
<organism evidence="3 4">
    <name type="scientific">Pseudomonas matsuisoli</name>
    <dbReference type="NCBI Taxonomy" id="1515666"/>
    <lineage>
        <taxon>Bacteria</taxon>
        <taxon>Pseudomonadati</taxon>
        <taxon>Pseudomonadota</taxon>
        <taxon>Gammaproteobacteria</taxon>
        <taxon>Pseudomonadales</taxon>
        <taxon>Pseudomonadaceae</taxon>
        <taxon>Pseudomonas</taxon>
    </lineage>
</organism>
<feature type="domain" description="STAS" evidence="2">
    <location>
        <begin position="154"/>
        <end position="265"/>
    </location>
</feature>
<dbReference type="PANTHER" id="PTHR33745:SF3">
    <property type="entry name" value="RSBT CO-ANTAGONIST PROTEIN RSBRC"/>
    <property type="match status" value="1"/>
</dbReference>
<dbReference type="CDD" id="cd07041">
    <property type="entry name" value="STAS_RsbR_RsbS_like"/>
    <property type="match status" value="1"/>
</dbReference>
<dbReference type="EMBL" id="BMPO01000011">
    <property type="protein sequence ID" value="GGK08803.1"/>
    <property type="molecule type" value="Genomic_DNA"/>
</dbReference>
<dbReference type="Pfam" id="PF01740">
    <property type="entry name" value="STAS"/>
    <property type="match status" value="1"/>
</dbReference>
<dbReference type="InterPro" id="IPR051932">
    <property type="entry name" value="Bact_StressResp_Reg"/>
</dbReference>
<evidence type="ECO:0000313" key="3">
    <source>
        <dbReference type="EMBL" id="GGK08803.1"/>
    </source>
</evidence>
<evidence type="ECO:0000313" key="4">
    <source>
        <dbReference type="Proteomes" id="UP000635983"/>
    </source>
</evidence>
<dbReference type="PANTHER" id="PTHR33745">
    <property type="entry name" value="RSBT ANTAGONIST PROTEIN RSBS-RELATED"/>
    <property type="match status" value="1"/>
</dbReference>
<dbReference type="PROSITE" id="PS50801">
    <property type="entry name" value="STAS"/>
    <property type="match status" value="1"/>
</dbReference>
<accession>A0A917Q327</accession>
<dbReference type="InterPro" id="IPR002645">
    <property type="entry name" value="STAS_dom"/>
</dbReference>
<evidence type="ECO:0000256" key="1">
    <source>
        <dbReference type="ARBA" id="ARBA00022553"/>
    </source>
</evidence>
<protein>
    <submittedName>
        <fullName evidence="3">Polyvinylalcohol dehydrogenase</fullName>
    </submittedName>
</protein>
<dbReference type="Pfam" id="PF14361">
    <property type="entry name" value="RsbRD_N"/>
    <property type="match status" value="1"/>
</dbReference>
<name>A0A917Q327_9PSED</name>
<dbReference type="RefSeq" id="WP_188985709.1">
    <property type="nucleotide sequence ID" value="NZ_BMPO01000011.1"/>
</dbReference>
<sequence>MSSTAIAELLRNHEATLLDVWVAAQRNAGMRLDLMNESTIVTNSAELLRKLTTAAAQGMDDLDAAHWQPVKTLLEQFSFNQSRAGVSPSETATFVFSLKEPLFKLIQEHSAEPLVDIWATTQLLDKLGLYSIECFMSGRESVIREQQESMLELSTPVVELWDGILAIPLIGALDSNRTQIVMEALLEKIVETESDIAIIDITGVPTVDTMVAQHLIKTVTAAKLMGAQCIISGIRPQIAATIVHLGVELGDVITKASLADAFRVALKQQGTRFIAATSR</sequence>
<dbReference type="Proteomes" id="UP000635983">
    <property type="component" value="Unassembled WGS sequence"/>
</dbReference>
<dbReference type="InterPro" id="IPR025751">
    <property type="entry name" value="RsbRD_N_dom"/>
</dbReference>
<comment type="caution">
    <text evidence="3">The sequence shown here is derived from an EMBL/GenBank/DDBJ whole genome shotgun (WGS) entry which is preliminary data.</text>
</comment>